<reference evidence="2 3" key="1">
    <citation type="submission" date="2013-05" db="EMBL/GenBank/DDBJ databases">
        <title>Genome assembly of Chondromyces apiculatus DSM 436.</title>
        <authorList>
            <person name="Sharma G."/>
            <person name="Khatri I."/>
            <person name="Kaur C."/>
            <person name="Mayilraj S."/>
            <person name="Subramanian S."/>
        </authorList>
    </citation>
    <scope>NUCLEOTIDE SEQUENCE [LARGE SCALE GENOMIC DNA]</scope>
    <source>
        <strain evidence="2 3">DSM 436</strain>
    </source>
</reference>
<sequence>MARGQFPLGVVAGLAGLWGLLRLFLIAAGGVPGQGVALQVGEARVTAIHLIASDGGERAPRLLVAAHGGLASKETLLGACWEARRRGADCLAVDLLGHGGASAIPGSRVVEEMHRALRVDRVLGGYREVRFVGHSLGAALGCGGAFPCQASVAIGNRAPCAESRIVWGDVHRALGLPAPFYALSHVLEPWTPGVLDQAVTRVLGPAPAVDAPAPGGGGLARLGAGLHRLLGGPIAATVAVAWASFVVMMVLGVVVAGWVRRAVEAPPWARGLLAAAAVYAALAVGAWRALWFLIPTQGSDVVIVGLCSAGAIGVARGLRTLGVRAPGWGVLLGVVLGQALGICGWWLFPRRELAGIVMMMPMLHAPLAITVAVWERASRARGACVVESATFATALLATFQALLLPAW</sequence>
<dbReference type="Proteomes" id="UP000019678">
    <property type="component" value="Unassembled WGS sequence"/>
</dbReference>
<keyword evidence="1" id="KW-1133">Transmembrane helix</keyword>
<dbReference type="OrthoDB" id="9838818at2"/>
<keyword evidence="3" id="KW-1185">Reference proteome</keyword>
<dbReference type="AlphaFoldDB" id="A0A017TAA5"/>
<feature type="transmembrane region" description="Helical" evidence="1">
    <location>
        <begin position="271"/>
        <end position="294"/>
    </location>
</feature>
<protein>
    <submittedName>
        <fullName evidence="2">Uncharacterized protein</fullName>
    </submittedName>
</protein>
<dbReference type="SUPFAM" id="SSF53474">
    <property type="entry name" value="alpha/beta-Hydrolases"/>
    <property type="match status" value="1"/>
</dbReference>
<feature type="transmembrane region" description="Helical" evidence="1">
    <location>
        <begin position="300"/>
        <end position="318"/>
    </location>
</feature>
<feature type="transmembrane region" description="Helical" evidence="1">
    <location>
        <begin position="330"/>
        <end position="348"/>
    </location>
</feature>
<evidence type="ECO:0000256" key="1">
    <source>
        <dbReference type="SAM" id="Phobius"/>
    </source>
</evidence>
<dbReference type="InterPro" id="IPR029058">
    <property type="entry name" value="AB_hydrolase_fold"/>
</dbReference>
<feature type="transmembrane region" description="Helical" evidence="1">
    <location>
        <begin position="234"/>
        <end position="259"/>
    </location>
</feature>
<proteinExistence type="predicted"/>
<evidence type="ECO:0000313" key="2">
    <source>
        <dbReference type="EMBL" id="EYF06154.1"/>
    </source>
</evidence>
<keyword evidence="1" id="KW-0472">Membrane</keyword>
<dbReference type="EMBL" id="ASRX01000018">
    <property type="protein sequence ID" value="EYF06154.1"/>
    <property type="molecule type" value="Genomic_DNA"/>
</dbReference>
<gene>
    <name evidence="2" type="ORF">CAP_2344</name>
</gene>
<evidence type="ECO:0000313" key="3">
    <source>
        <dbReference type="Proteomes" id="UP000019678"/>
    </source>
</evidence>
<accession>A0A017TAA5</accession>
<feature type="transmembrane region" description="Helical" evidence="1">
    <location>
        <begin position="386"/>
        <end position="406"/>
    </location>
</feature>
<dbReference type="Gene3D" id="3.40.50.1820">
    <property type="entry name" value="alpha/beta hydrolase"/>
    <property type="match status" value="1"/>
</dbReference>
<organism evidence="2 3">
    <name type="scientific">Chondromyces apiculatus DSM 436</name>
    <dbReference type="NCBI Taxonomy" id="1192034"/>
    <lineage>
        <taxon>Bacteria</taxon>
        <taxon>Pseudomonadati</taxon>
        <taxon>Myxococcota</taxon>
        <taxon>Polyangia</taxon>
        <taxon>Polyangiales</taxon>
        <taxon>Polyangiaceae</taxon>
        <taxon>Chondromyces</taxon>
    </lineage>
</organism>
<dbReference type="STRING" id="1192034.CAP_2344"/>
<dbReference type="RefSeq" id="WP_044240781.1">
    <property type="nucleotide sequence ID" value="NZ_ASRX01000018.1"/>
</dbReference>
<keyword evidence="1" id="KW-0812">Transmembrane</keyword>
<name>A0A017TAA5_9BACT</name>
<feature type="transmembrane region" description="Helical" evidence="1">
    <location>
        <begin position="354"/>
        <end position="374"/>
    </location>
</feature>
<comment type="caution">
    <text evidence="2">The sequence shown here is derived from an EMBL/GenBank/DDBJ whole genome shotgun (WGS) entry which is preliminary data.</text>
</comment>